<evidence type="ECO:0000256" key="1">
    <source>
        <dbReference type="SAM" id="Phobius"/>
    </source>
</evidence>
<dbReference type="RefSeq" id="WP_342690293.1">
    <property type="nucleotide sequence ID" value="NZ_JBCGDP010000001.1"/>
</dbReference>
<proteinExistence type="predicted"/>
<dbReference type="EMBL" id="JBCGDP010000001">
    <property type="protein sequence ID" value="MEM0575152.1"/>
    <property type="molecule type" value="Genomic_DNA"/>
</dbReference>
<keyword evidence="1" id="KW-0812">Transmembrane</keyword>
<comment type="caution">
    <text evidence="2">The sequence shown here is derived from an EMBL/GenBank/DDBJ whole genome shotgun (WGS) entry which is preliminary data.</text>
</comment>
<keyword evidence="1" id="KW-0472">Membrane</keyword>
<keyword evidence="3" id="KW-1185">Reference proteome</keyword>
<name>A0ABU9NL96_9FLAO</name>
<reference evidence="2 3" key="1">
    <citation type="submission" date="2024-03" db="EMBL/GenBank/DDBJ databases">
        <title>Two novel species of the genus Flavobacterium exhibiting potentially degradation of complex polysaccharides.</title>
        <authorList>
            <person name="Lian X."/>
        </authorList>
    </citation>
    <scope>NUCLEOTIDE SEQUENCE [LARGE SCALE GENOMIC DNA]</scope>
    <source>
        <strain evidence="2 3">N6</strain>
    </source>
</reference>
<sequence>MLEFLLFIIAYLLYLPLTLINFLLVRNKGYFRDSAVTLDKLANREFRTLWNKILIKWDGYDFGNSNETISSVLGKNIQNET</sequence>
<keyword evidence="1" id="KW-1133">Transmembrane helix</keyword>
<feature type="transmembrane region" description="Helical" evidence="1">
    <location>
        <begin position="6"/>
        <end position="25"/>
    </location>
</feature>
<accession>A0ABU9NL96</accession>
<dbReference type="Proteomes" id="UP001468798">
    <property type="component" value="Unassembled WGS sequence"/>
</dbReference>
<protein>
    <submittedName>
        <fullName evidence="2">Uncharacterized protein</fullName>
    </submittedName>
</protein>
<organism evidence="2 3">
    <name type="scientific">Flavobacterium polysaccharolyticum</name>
    <dbReference type="NCBI Taxonomy" id="3133148"/>
    <lineage>
        <taxon>Bacteria</taxon>
        <taxon>Pseudomonadati</taxon>
        <taxon>Bacteroidota</taxon>
        <taxon>Flavobacteriia</taxon>
        <taxon>Flavobacteriales</taxon>
        <taxon>Flavobacteriaceae</taxon>
        <taxon>Flavobacterium</taxon>
    </lineage>
</organism>
<gene>
    <name evidence="2" type="ORF">WFZ86_01475</name>
</gene>
<evidence type="ECO:0000313" key="3">
    <source>
        <dbReference type="Proteomes" id="UP001468798"/>
    </source>
</evidence>
<evidence type="ECO:0000313" key="2">
    <source>
        <dbReference type="EMBL" id="MEM0575152.1"/>
    </source>
</evidence>